<evidence type="ECO:0000313" key="10">
    <source>
        <dbReference type="Proteomes" id="UP000266644"/>
    </source>
</evidence>
<reference evidence="10 11" key="2">
    <citation type="submission" date="2018-08" db="EMBL/GenBank/DDBJ databases">
        <title>A genome reference for cultivated species of the human gut microbiota.</title>
        <authorList>
            <person name="Zou Y."/>
            <person name="Xue W."/>
            <person name="Luo G."/>
        </authorList>
    </citation>
    <scope>NUCLEOTIDE SEQUENCE [LARGE SCALE GENOMIC DNA]</scope>
    <source>
        <strain evidence="5 12">AF14-26</strain>
        <strain evidence="7 10">AM18-6</strain>
        <strain evidence="6 11">OF01-1</strain>
    </source>
</reference>
<evidence type="ECO:0000313" key="9">
    <source>
        <dbReference type="Proteomes" id="UP000036847"/>
    </source>
</evidence>
<dbReference type="AlphaFoldDB" id="A0A081UJB1"/>
<dbReference type="Proteomes" id="UP000266644">
    <property type="component" value="Unassembled WGS sequence"/>
</dbReference>
<dbReference type="Proteomes" id="UP001075704">
    <property type="component" value="Unassembled WGS sequence"/>
</dbReference>
<dbReference type="InterPro" id="IPR018988">
    <property type="entry name" value="DUF2000"/>
</dbReference>
<reference evidence="4" key="1">
    <citation type="book" date="2014" name="THE 24TH EUROPEAN CONGRESS OF CLINICAL MICROBIOLOGY AND INFECTIOUS DISEASES" publisher="ECCMID 2014" city="Barcelona, Spain">
        <title>Identification of resistance genes in three multidrug-resistant Bacteroides fragilis isolates by whole genome sequencing.</title>
        <editorList>
            <person name="Unknown"/>
            <person name="A."/>
        </editorList>
        <authorList>
            <person name="Sydenham T.V."/>
            <person name="Hasman H."/>
            <person name="Wang M."/>
            <person name="Soki J."/>
            <person name="Nagy E."/>
            <person name="Justesen U.S."/>
        </authorList>
    </citation>
    <scope>NUCLEOTIDE SEQUENCE</scope>
    <source>
        <strain evidence="4">DCMSKEJBY0001B</strain>
    </source>
</reference>
<dbReference type="Proteomes" id="UP000286270">
    <property type="component" value="Unassembled WGS sequence"/>
</dbReference>
<dbReference type="Pfam" id="PF09391">
    <property type="entry name" value="DUF2000"/>
    <property type="match status" value="1"/>
</dbReference>
<dbReference type="InterPro" id="IPR017021">
    <property type="entry name" value="UCP033763"/>
</dbReference>
<evidence type="ECO:0000313" key="7">
    <source>
        <dbReference type="EMBL" id="RHH05500.1"/>
    </source>
</evidence>
<organism evidence="7 10">
    <name type="scientific">Bacteroides fragilis</name>
    <dbReference type="NCBI Taxonomy" id="817"/>
    <lineage>
        <taxon>Bacteria</taxon>
        <taxon>Pseudomonadati</taxon>
        <taxon>Bacteroidota</taxon>
        <taxon>Bacteroidia</taxon>
        <taxon>Bacteroidales</taxon>
        <taxon>Bacteroidaceae</taxon>
        <taxon>Bacteroides</taxon>
    </lineage>
</organism>
<dbReference type="OrthoDB" id="1045582at2"/>
<dbReference type="Proteomes" id="UP000028294">
    <property type="component" value="Chromosome"/>
</dbReference>
<gene>
    <name evidence="7" type="ORF">DW228_22865</name>
    <name evidence="5" type="ORF">DWW08_19135</name>
    <name evidence="6" type="ORF">DXA27_18540</name>
    <name evidence="4" type="ORF">EC80_014200</name>
    <name evidence="3" type="ORF">IA74_014550</name>
    <name evidence="1" type="ORF">O1422_04110</name>
    <name evidence="2" type="ORF">O1433_02750</name>
</gene>
<evidence type="ECO:0000313" key="2">
    <source>
        <dbReference type="EMBL" id="MCZ2686419.1"/>
    </source>
</evidence>
<dbReference type="EMBL" id="QRZH01000020">
    <property type="protein sequence ID" value="RGV49395.1"/>
    <property type="molecule type" value="Genomic_DNA"/>
</dbReference>
<evidence type="ECO:0000313" key="1">
    <source>
        <dbReference type="EMBL" id="MCZ2653346.1"/>
    </source>
</evidence>
<dbReference type="PIRSF" id="PIRSF033736">
    <property type="entry name" value="UCP033763"/>
    <property type="match status" value="1"/>
</dbReference>
<reference evidence="8 9" key="3">
    <citation type="submission" date="2019-03" db="EMBL/GenBank/DDBJ databases">
        <title>Complete genome assembly of MDR B. fragilis.</title>
        <authorList>
            <person name="Sydenham T.V."/>
            <person name="Hasman H."/>
            <person name="Justesen U.S."/>
        </authorList>
    </citation>
    <scope>NUCLEOTIDE SEQUENCE [LARGE SCALE GENOMIC DNA]</scope>
    <source>
        <strain evidence="3 8">DCMOUH0067B</strain>
        <strain evidence="4 9">DCMSKEJBY0001B</strain>
    </source>
</reference>
<accession>A0A081UJB1</accession>
<dbReference type="Gene3D" id="3.40.1490.10">
    <property type="entry name" value="Bit1"/>
    <property type="match status" value="1"/>
</dbReference>
<dbReference type="EMBL" id="CP036553">
    <property type="protein sequence ID" value="QCQ37229.1"/>
    <property type="molecule type" value="Genomic_DNA"/>
</dbReference>
<dbReference type="Proteomes" id="UP001079672">
    <property type="component" value="Unassembled WGS sequence"/>
</dbReference>
<dbReference type="EMBL" id="CP036546">
    <property type="protein sequence ID" value="QCQ45923.1"/>
    <property type="molecule type" value="Genomic_DNA"/>
</dbReference>
<proteinExistence type="predicted"/>
<dbReference type="EMBL" id="JAPUAC010000002">
    <property type="protein sequence ID" value="MCZ2653346.1"/>
    <property type="molecule type" value="Genomic_DNA"/>
</dbReference>
<dbReference type="RefSeq" id="WP_005805572.1">
    <property type="nucleotide sequence ID" value="NZ_CABJEQ010000007.1"/>
</dbReference>
<evidence type="ECO:0000313" key="4">
    <source>
        <dbReference type="EMBL" id="QCQ45923.1"/>
    </source>
</evidence>
<evidence type="ECO:0000313" key="8">
    <source>
        <dbReference type="Proteomes" id="UP000028294"/>
    </source>
</evidence>
<evidence type="ECO:0000313" key="3">
    <source>
        <dbReference type="EMBL" id="QCQ37229.1"/>
    </source>
</evidence>
<sequence length="145" mass="16064">METKNLSSATHKCVLVIDNAQPTGIVANIASVLSMTLGCKVNNIVSHDVYDKQGEKHLGITQLPIPILGASQEKIKEIRKLFNSLKIEELVLVDFSTIAQQSKTYDEYEREMYSANEADLHYIGIGICAEKKIINKVTGCLSLIR</sequence>
<evidence type="ECO:0000313" key="11">
    <source>
        <dbReference type="Proteomes" id="UP000284614"/>
    </source>
</evidence>
<protein>
    <submittedName>
        <fullName evidence="7">DUF2000 domain-containing protein</fullName>
    </submittedName>
</protein>
<dbReference type="EMBL" id="QRJE01000054">
    <property type="protein sequence ID" value="RHH05500.1"/>
    <property type="molecule type" value="Genomic_DNA"/>
</dbReference>
<dbReference type="InterPro" id="IPR023476">
    <property type="entry name" value="Pep_tRNA_hydro_II_dom_sf"/>
</dbReference>
<dbReference type="Proteomes" id="UP000036847">
    <property type="component" value="Chromosome"/>
</dbReference>
<dbReference type="EMBL" id="QSDG01000020">
    <property type="protein sequence ID" value="RGY65959.1"/>
    <property type="molecule type" value="Genomic_DNA"/>
</dbReference>
<evidence type="ECO:0000313" key="12">
    <source>
        <dbReference type="Proteomes" id="UP000286270"/>
    </source>
</evidence>
<name>A0A081UJB1_BACFG</name>
<dbReference type="EMBL" id="JAPTZU010000001">
    <property type="protein sequence ID" value="MCZ2686419.1"/>
    <property type="molecule type" value="Genomic_DNA"/>
</dbReference>
<evidence type="ECO:0000313" key="5">
    <source>
        <dbReference type="EMBL" id="RGV49395.1"/>
    </source>
</evidence>
<dbReference type="SUPFAM" id="SSF102462">
    <property type="entry name" value="Peptidyl-tRNA hydrolase II"/>
    <property type="match status" value="1"/>
</dbReference>
<evidence type="ECO:0000313" key="6">
    <source>
        <dbReference type="EMBL" id="RGY65959.1"/>
    </source>
</evidence>
<reference evidence="1" key="4">
    <citation type="submission" date="2022-12" db="EMBL/GenBank/DDBJ databases">
        <title>Development of a Multilocus Sequence Typing Scheme for Bacteroides fragilis Based on Whole Genome Sequencing Data and Clinical Application.</title>
        <authorList>
            <person name="Nielsen F.D."/>
            <person name="Justesen U.S."/>
        </authorList>
    </citation>
    <scope>NUCLEOTIDE SEQUENCE</scope>
    <source>
        <strain evidence="2">BF_AM_ODE_DK_2015_4</strain>
        <strain evidence="1">BF_BC_ODE_DK_2015_2</strain>
    </source>
</reference>
<dbReference type="Proteomes" id="UP000284614">
    <property type="component" value="Unassembled WGS sequence"/>
</dbReference>